<dbReference type="InterPro" id="IPR014985">
    <property type="entry name" value="WbqC"/>
</dbReference>
<reference evidence="1 2" key="1">
    <citation type="submission" date="2017-03" db="EMBL/GenBank/DDBJ databases">
        <authorList>
            <person name="Safronova V.I."/>
            <person name="Sazanova A.L."/>
            <person name="Chirak E.R."/>
        </authorList>
    </citation>
    <scope>NUCLEOTIDE SEQUENCE [LARGE SCALE GENOMIC DNA]</scope>
    <source>
        <strain evidence="1 2">Opo-243</strain>
    </source>
</reference>
<gene>
    <name evidence="1" type="ORF">B5V03_06670</name>
</gene>
<dbReference type="Pfam" id="PF08889">
    <property type="entry name" value="WbqC"/>
    <property type="match status" value="1"/>
</dbReference>
<evidence type="ECO:0000313" key="1">
    <source>
        <dbReference type="EMBL" id="RXT50661.1"/>
    </source>
</evidence>
<comment type="caution">
    <text evidence="1">The sequence shown here is derived from an EMBL/GenBank/DDBJ whole genome shotgun (WGS) entry which is preliminary data.</text>
</comment>
<dbReference type="Proteomes" id="UP000290819">
    <property type="component" value="Unassembled WGS sequence"/>
</dbReference>
<proteinExistence type="predicted"/>
<name>A0A4Q1VEP9_9BRAD</name>
<organism evidence="1 2">
    <name type="scientific">Bradyrhizobium betae</name>
    <dbReference type="NCBI Taxonomy" id="244734"/>
    <lineage>
        <taxon>Bacteria</taxon>
        <taxon>Pseudomonadati</taxon>
        <taxon>Pseudomonadota</taxon>
        <taxon>Alphaproteobacteria</taxon>
        <taxon>Hyphomicrobiales</taxon>
        <taxon>Nitrobacteraceae</taxon>
        <taxon>Bradyrhizobium</taxon>
    </lineage>
</organism>
<protein>
    <recommendedName>
        <fullName evidence="3">WbqC family protein</fullName>
    </recommendedName>
</protein>
<accession>A0A4Q1VEP9</accession>
<dbReference type="AlphaFoldDB" id="A0A4Q1VEP9"/>
<keyword evidence="2" id="KW-1185">Reference proteome</keyword>
<sequence>MKLAIMQPYFLPYIGYYQLIGAVDVFIVYDNIKYTKKGWINRNRMLVNGKDALFSLSLKKDSDALDIRDRELAADFDRAKLLNQWQGAYRTAPFFKDTFPLLEEIVGFQDPNLFRYLFNSLRMTCAHLGLRTAFKISSEIPIDHSLKFQDKVLALCEAVGAREYINAIGGLELYDADAFRARGIEFKALRTRPFPYEQFGQAQVPYLSIVDLLMFNSVAKLQDVIADNYDLVRGAHSESSGLLFQA</sequence>
<evidence type="ECO:0000313" key="2">
    <source>
        <dbReference type="Proteomes" id="UP000290819"/>
    </source>
</evidence>
<evidence type="ECO:0008006" key="3">
    <source>
        <dbReference type="Google" id="ProtNLM"/>
    </source>
</evidence>
<dbReference type="RefSeq" id="WP_129268478.1">
    <property type="nucleotide sequence ID" value="NZ_MZXW01000013.1"/>
</dbReference>
<dbReference type="EMBL" id="MZXW01000013">
    <property type="protein sequence ID" value="RXT50661.1"/>
    <property type="molecule type" value="Genomic_DNA"/>
</dbReference>
<dbReference type="OrthoDB" id="3611744at2"/>